<dbReference type="PANTHER" id="PTHR43148">
    <property type="entry name" value="GLYCERALDEHYDE-3-PHOSPHATE DEHYDROGENASE 2"/>
    <property type="match status" value="1"/>
</dbReference>
<feature type="non-terminal residue" evidence="2">
    <location>
        <position position="1"/>
    </location>
</feature>
<dbReference type="Gene3D" id="3.30.360.10">
    <property type="entry name" value="Dihydrodipicolinate Reductase, domain 2"/>
    <property type="match status" value="1"/>
</dbReference>
<proteinExistence type="predicted"/>
<reference evidence="2 3" key="1">
    <citation type="journal article" date="2018" name="Syst. Appl. Microbiol.">
        <title>Flavobacterium circumlabens sp. nov. and Flavobacterium cupreum sp. nov., two psychrotrophic species isolated from Antarctic environmental samples.</title>
        <authorList>
            <person name="Kralova S."/>
            <person name="Busse H.J."/>
            <person name="Svec P."/>
            <person name="Maslanova I."/>
            <person name="Stankova E."/>
            <person name="Bartak M."/>
            <person name="Sedlacek I."/>
        </authorList>
    </citation>
    <scope>NUCLEOTIDE SEQUENCE [LARGE SCALE GENOMIC DNA]</scope>
    <source>
        <strain evidence="2 3">CCM 8828</strain>
    </source>
</reference>
<dbReference type="GO" id="GO:0016620">
    <property type="term" value="F:oxidoreductase activity, acting on the aldehyde or oxo group of donors, NAD or NADP as acceptor"/>
    <property type="evidence" value="ECO:0007669"/>
    <property type="project" value="InterPro"/>
</dbReference>
<keyword evidence="1" id="KW-0560">Oxidoreductase</keyword>
<sequence>DIIKSPFAATVDLELTRVVDGDLVKVMAWYDNEWGFTNQMIRQIQEL</sequence>
<name>A0A4Y7U310_9FLAO</name>
<dbReference type="Gene3D" id="3.40.50.720">
    <property type="entry name" value="NAD(P)-binding Rossmann-like Domain"/>
    <property type="match status" value="1"/>
</dbReference>
<dbReference type="Proteomes" id="UP000298340">
    <property type="component" value="Unassembled WGS sequence"/>
</dbReference>
<dbReference type="InterPro" id="IPR020831">
    <property type="entry name" value="GlycerAld/Erythrose_P_DH"/>
</dbReference>
<dbReference type="SUPFAM" id="SSF55347">
    <property type="entry name" value="Glyceraldehyde-3-phosphate dehydrogenase-like, C-terminal domain"/>
    <property type="match status" value="1"/>
</dbReference>
<evidence type="ECO:0000313" key="3">
    <source>
        <dbReference type="Proteomes" id="UP000298340"/>
    </source>
</evidence>
<evidence type="ECO:0000256" key="1">
    <source>
        <dbReference type="ARBA" id="ARBA00023002"/>
    </source>
</evidence>
<accession>A0A4Y7U310</accession>
<protein>
    <submittedName>
        <fullName evidence="2">Type I glyceraldehyde-3-phosphate dehydrogenase</fullName>
    </submittedName>
</protein>
<comment type="caution">
    <text evidence="2">The sequence shown here is derived from an EMBL/GenBank/DDBJ whole genome shotgun (WGS) entry which is preliminary data.</text>
</comment>
<gene>
    <name evidence="2" type="ORF">D0809_30605</name>
</gene>
<dbReference type="AlphaFoldDB" id="A0A4Y7U310"/>
<evidence type="ECO:0000313" key="2">
    <source>
        <dbReference type="EMBL" id="TEB40438.1"/>
    </source>
</evidence>
<organism evidence="2 3">
    <name type="scientific">Flavobacterium circumlabens</name>
    <dbReference type="NCBI Taxonomy" id="2133765"/>
    <lineage>
        <taxon>Bacteria</taxon>
        <taxon>Pseudomonadati</taxon>
        <taxon>Bacteroidota</taxon>
        <taxon>Flavobacteriia</taxon>
        <taxon>Flavobacteriales</taxon>
        <taxon>Flavobacteriaceae</taxon>
        <taxon>Flavobacterium</taxon>
    </lineage>
</organism>
<dbReference type="EMBL" id="QWDN01001306">
    <property type="protein sequence ID" value="TEB40438.1"/>
    <property type="molecule type" value="Genomic_DNA"/>
</dbReference>